<keyword evidence="2" id="KW-1185">Reference proteome</keyword>
<name>A0A183BZZ3_GLOPA</name>
<feature type="compositionally biased region" description="Polar residues" evidence="1">
    <location>
        <begin position="1"/>
        <end position="32"/>
    </location>
</feature>
<accession>A0A183BZZ3</accession>
<dbReference type="WBParaSite" id="GPLIN_000618500">
    <property type="protein sequence ID" value="GPLIN_000618500"/>
    <property type="gene ID" value="GPLIN_000618500"/>
</dbReference>
<dbReference type="AlphaFoldDB" id="A0A183BZZ3"/>
<evidence type="ECO:0000313" key="2">
    <source>
        <dbReference type="Proteomes" id="UP000050741"/>
    </source>
</evidence>
<feature type="region of interest" description="Disordered" evidence="1">
    <location>
        <begin position="1"/>
        <end position="58"/>
    </location>
</feature>
<evidence type="ECO:0000256" key="1">
    <source>
        <dbReference type="SAM" id="MobiDB-lite"/>
    </source>
</evidence>
<dbReference type="Proteomes" id="UP000050741">
    <property type="component" value="Unassembled WGS sequence"/>
</dbReference>
<protein>
    <submittedName>
        <fullName evidence="3">Uncharacterized protein</fullName>
    </submittedName>
</protein>
<proteinExistence type="predicted"/>
<reference evidence="2" key="1">
    <citation type="submission" date="2013-12" db="EMBL/GenBank/DDBJ databases">
        <authorList>
            <person name="Aslett M."/>
        </authorList>
    </citation>
    <scope>NUCLEOTIDE SEQUENCE [LARGE SCALE GENOMIC DNA]</scope>
    <source>
        <strain evidence="2">Lindley</strain>
    </source>
</reference>
<reference evidence="2" key="2">
    <citation type="submission" date="2014-05" db="EMBL/GenBank/DDBJ databases">
        <title>The genome and life-stage specific transcriptomes of Globodera pallida elucidate key aspects of plant parasitism by a cyst nematode.</title>
        <authorList>
            <person name="Cotton J.A."/>
            <person name="Lilley C.J."/>
            <person name="Jones L.M."/>
            <person name="Kikuchi T."/>
            <person name="Reid A.J."/>
            <person name="Thorpe P."/>
            <person name="Tsai I.J."/>
            <person name="Beasley H."/>
            <person name="Blok V."/>
            <person name="Cock P.J.A."/>
            <person name="Van den Akker S.E."/>
            <person name="Holroyd N."/>
            <person name="Hunt M."/>
            <person name="Mantelin S."/>
            <person name="Naghra H."/>
            <person name="Pain A."/>
            <person name="Palomares-Rius J.E."/>
            <person name="Zarowiecki M."/>
            <person name="Berriman M."/>
            <person name="Jones J.T."/>
            <person name="Urwin P.E."/>
        </authorList>
    </citation>
    <scope>NUCLEOTIDE SEQUENCE [LARGE SCALE GENOMIC DNA]</scope>
    <source>
        <strain evidence="2">Lindley</strain>
    </source>
</reference>
<sequence>MLDNNNSSSSTAPDNTTLGRGSFGTALSTSTGPLLAIDDDENTTTEEEKSGTGIGNDAFAHGTELLPMVPKSLRKTSFCDEAIQKDIEQQQHSHRALTPMTPNYQAEKNKSQFLVQKTLDQMFSILRAETAKAHRG</sequence>
<organism evidence="2 3">
    <name type="scientific">Globodera pallida</name>
    <name type="common">Potato cyst nematode worm</name>
    <name type="synonym">Heterodera pallida</name>
    <dbReference type="NCBI Taxonomy" id="36090"/>
    <lineage>
        <taxon>Eukaryota</taxon>
        <taxon>Metazoa</taxon>
        <taxon>Ecdysozoa</taxon>
        <taxon>Nematoda</taxon>
        <taxon>Chromadorea</taxon>
        <taxon>Rhabditida</taxon>
        <taxon>Tylenchina</taxon>
        <taxon>Tylenchomorpha</taxon>
        <taxon>Tylenchoidea</taxon>
        <taxon>Heteroderidae</taxon>
        <taxon>Heteroderinae</taxon>
        <taxon>Globodera</taxon>
    </lineage>
</organism>
<evidence type="ECO:0000313" key="3">
    <source>
        <dbReference type="WBParaSite" id="GPLIN_000618500"/>
    </source>
</evidence>
<reference evidence="3" key="3">
    <citation type="submission" date="2016-06" db="UniProtKB">
        <authorList>
            <consortium name="WormBaseParasite"/>
        </authorList>
    </citation>
    <scope>IDENTIFICATION</scope>
</reference>